<dbReference type="NCBIfam" id="NF041384">
    <property type="entry name" value="YHS_seleno_dom"/>
    <property type="match status" value="1"/>
</dbReference>
<evidence type="ECO:0000313" key="3">
    <source>
        <dbReference type="Proteomes" id="UP000319342"/>
    </source>
</evidence>
<dbReference type="AlphaFoldDB" id="A0A518D479"/>
<dbReference type="OrthoDB" id="344729at2"/>
<feature type="signal peptide" evidence="1">
    <location>
        <begin position="1"/>
        <end position="43"/>
    </location>
</feature>
<feature type="chain" id="PRO_5021972280" evidence="1">
    <location>
        <begin position="44"/>
        <end position="334"/>
    </location>
</feature>
<evidence type="ECO:0000313" key="2">
    <source>
        <dbReference type="EMBL" id="QDU86282.1"/>
    </source>
</evidence>
<reference evidence="2 3" key="1">
    <citation type="submission" date="2019-02" db="EMBL/GenBank/DDBJ databases">
        <title>Deep-cultivation of Planctomycetes and their phenomic and genomic characterization uncovers novel biology.</title>
        <authorList>
            <person name="Wiegand S."/>
            <person name="Jogler M."/>
            <person name="Boedeker C."/>
            <person name="Pinto D."/>
            <person name="Vollmers J."/>
            <person name="Rivas-Marin E."/>
            <person name="Kohn T."/>
            <person name="Peeters S.H."/>
            <person name="Heuer A."/>
            <person name="Rast P."/>
            <person name="Oberbeckmann S."/>
            <person name="Bunk B."/>
            <person name="Jeske O."/>
            <person name="Meyerdierks A."/>
            <person name="Storesund J.E."/>
            <person name="Kallscheuer N."/>
            <person name="Luecker S."/>
            <person name="Lage O.M."/>
            <person name="Pohl T."/>
            <person name="Merkel B.J."/>
            <person name="Hornburger P."/>
            <person name="Mueller R.-W."/>
            <person name="Bruemmer F."/>
            <person name="Labrenz M."/>
            <person name="Spormann A.M."/>
            <person name="Op den Camp H."/>
            <person name="Overmann J."/>
            <person name="Amann R."/>
            <person name="Jetten M.S.M."/>
            <person name="Mascher T."/>
            <person name="Medema M.H."/>
            <person name="Devos D.P."/>
            <person name="Kaster A.-K."/>
            <person name="Ovreas L."/>
            <person name="Rohde M."/>
            <person name="Galperin M.Y."/>
            <person name="Jogler C."/>
        </authorList>
    </citation>
    <scope>NUCLEOTIDE SEQUENCE [LARGE SCALE GENOMIC DNA]</scope>
    <source>
        <strain evidence="2 3">Pla163</strain>
    </source>
</reference>
<keyword evidence="1" id="KW-0732">Signal</keyword>
<keyword evidence="3" id="KW-1185">Reference proteome</keyword>
<accession>A0A518D479</accession>
<name>A0A518D479_9BACT</name>
<sequence length="334" mass="36110" precursor="true">MLTRTVRSTADAVRRTPARSATRTATALLLGFTALAALTTAHAQDREGPVDPVREHLNLAKDGLALDGYDPVAYFPEGGGEPKKGAKTRTVEYRGATYRFANDANRERFRAEPSRFAPAFGGWCAYAMASDDRVEIDPESFLIEDGSLLVFFDGFFADTRKSWKKEGPEKLRPKADGFWNSFADEPRHRDTLGYAHADGLALGGYDPVAYFEPNEIGAIVPLAGDAKLAVTERGLTYRFASAANRDAFLRAPSVYEPAFGGWDPLRLIAGEAVAPDPDRFAHTAAGRVVLFAAPADGAADPVEAWNADRSALESKAAAAFAKHVADLEKEQAGR</sequence>
<evidence type="ECO:0000256" key="1">
    <source>
        <dbReference type="SAM" id="SignalP"/>
    </source>
</evidence>
<gene>
    <name evidence="2" type="ORF">Pla163_34330</name>
</gene>
<protein>
    <submittedName>
        <fullName evidence="2">YHS domain protein</fullName>
    </submittedName>
</protein>
<organism evidence="2 3">
    <name type="scientific">Rohdeia mirabilis</name>
    <dbReference type="NCBI Taxonomy" id="2528008"/>
    <lineage>
        <taxon>Bacteria</taxon>
        <taxon>Pseudomonadati</taxon>
        <taxon>Planctomycetota</taxon>
        <taxon>Planctomycetia</taxon>
        <taxon>Planctomycetia incertae sedis</taxon>
        <taxon>Rohdeia</taxon>
    </lineage>
</organism>
<dbReference type="Proteomes" id="UP000319342">
    <property type="component" value="Chromosome"/>
</dbReference>
<dbReference type="EMBL" id="CP036290">
    <property type="protein sequence ID" value="QDU86282.1"/>
    <property type="molecule type" value="Genomic_DNA"/>
</dbReference>
<proteinExistence type="predicted"/>
<dbReference type="RefSeq" id="WP_145191229.1">
    <property type="nucleotide sequence ID" value="NZ_CP036290.1"/>
</dbReference>